<keyword evidence="8" id="KW-0863">Zinc-finger</keyword>
<dbReference type="Pfam" id="PF01753">
    <property type="entry name" value="zf-MYND"/>
    <property type="match status" value="1"/>
</dbReference>
<dbReference type="GO" id="GO:0032259">
    <property type="term" value="P:methylation"/>
    <property type="evidence" value="ECO:0007669"/>
    <property type="project" value="UniProtKB-KW"/>
</dbReference>
<evidence type="ECO:0000256" key="3">
    <source>
        <dbReference type="ARBA" id="ARBA00022490"/>
    </source>
</evidence>
<dbReference type="GO" id="GO:0005737">
    <property type="term" value="C:cytoplasm"/>
    <property type="evidence" value="ECO:0007669"/>
    <property type="project" value="UniProtKB-SubCell"/>
</dbReference>
<dbReference type="SUPFAM" id="SSF48452">
    <property type="entry name" value="TPR-like"/>
    <property type="match status" value="1"/>
</dbReference>
<protein>
    <recommendedName>
        <fullName evidence="13">Protein-lysine N-methyltransferase SMYD4</fullName>
    </recommendedName>
    <alternativeName>
        <fullName evidence="14">SET and MYND domain-containing protein 4</fullName>
    </alternativeName>
</protein>
<comment type="subcellular location">
    <subcellularLocation>
        <location evidence="2">Cytoplasm</location>
    </subcellularLocation>
    <subcellularLocation>
        <location evidence="1">Nucleus</location>
    </subcellularLocation>
</comment>
<dbReference type="CDD" id="cd10536">
    <property type="entry name" value="SET_SMYD4"/>
    <property type="match status" value="1"/>
</dbReference>
<keyword evidence="10" id="KW-0539">Nucleus</keyword>
<evidence type="ECO:0000256" key="2">
    <source>
        <dbReference type="ARBA" id="ARBA00004496"/>
    </source>
</evidence>
<evidence type="ECO:0000256" key="4">
    <source>
        <dbReference type="ARBA" id="ARBA00022603"/>
    </source>
</evidence>
<dbReference type="InterPro" id="IPR001214">
    <property type="entry name" value="SET_dom"/>
</dbReference>
<comment type="function">
    <text evidence="12">Protein-lysine N-methyltransferase. Monomethylates PRMT5, modulating its transcriptional activity. May also act as a histone methyltransferase. Plays a critical role in cardiac development. Acts as a key epigenetic regulator of gene expression during cardiac development via its dual activities as a methyltransferase and negative regulator of HDAC1.</text>
</comment>
<keyword evidence="9" id="KW-0862">Zinc</keyword>
<dbReference type="EMBL" id="JAWZYT010004120">
    <property type="protein sequence ID" value="KAK4295231.1"/>
    <property type="molecule type" value="Genomic_DNA"/>
</dbReference>
<dbReference type="PROSITE" id="PS50280">
    <property type="entry name" value="SET"/>
    <property type="match status" value="1"/>
</dbReference>
<evidence type="ECO:0000256" key="7">
    <source>
        <dbReference type="ARBA" id="ARBA00022723"/>
    </source>
</evidence>
<evidence type="ECO:0000256" key="5">
    <source>
        <dbReference type="ARBA" id="ARBA00022679"/>
    </source>
</evidence>
<dbReference type="GO" id="GO:0005634">
    <property type="term" value="C:nucleus"/>
    <property type="evidence" value="ECO:0007669"/>
    <property type="project" value="UniProtKB-SubCell"/>
</dbReference>
<evidence type="ECO:0000313" key="16">
    <source>
        <dbReference type="EMBL" id="KAK4295231.1"/>
    </source>
</evidence>
<accession>A0AAE1NU91</accession>
<keyword evidence="7" id="KW-0479">Metal-binding</keyword>
<evidence type="ECO:0000256" key="6">
    <source>
        <dbReference type="ARBA" id="ARBA00022691"/>
    </source>
</evidence>
<keyword evidence="3" id="KW-0963">Cytoplasm</keyword>
<keyword evidence="4" id="KW-0489">Methyltransferase</keyword>
<evidence type="ECO:0000256" key="1">
    <source>
        <dbReference type="ARBA" id="ARBA00004123"/>
    </source>
</evidence>
<gene>
    <name evidence="16" type="ORF">Pmani_032210</name>
</gene>
<dbReference type="PANTHER" id="PTHR46165:SF2">
    <property type="entry name" value="SET AND MYND DOMAIN-CONTAINING PROTEIN 4"/>
    <property type="match status" value="1"/>
</dbReference>
<reference evidence="16" key="1">
    <citation type="submission" date="2023-11" db="EMBL/GenBank/DDBJ databases">
        <title>Genome assemblies of two species of porcelain crab, Petrolisthes cinctipes and Petrolisthes manimaculis (Anomura: Porcellanidae).</title>
        <authorList>
            <person name="Angst P."/>
        </authorList>
    </citation>
    <scope>NUCLEOTIDE SEQUENCE</scope>
    <source>
        <strain evidence="16">PB745_02</strain>
        <tissue evidence="16">Gill</tissue>
    </source>
</reference>
<evidence type="ECO:0000256" key="9">
    <source>
        <dbReference type="ARBA" id="ARBA00022833"/>
    </source>
</evidence>
<dbReference type="InterPro" id="IPR044421">
    <property type="entry name" value="SMYD4_SET"/>
</dbReference>
<keyword evidence="5" id="KW-0808">Transferase</keyword>
<dbReference type="GO" id="GO:0008757">
    <property type="term" value="F:S-adenosylmethionine-dependent methyltransferase activity"/>
    <property type="evidence" value="ECO:0007669"/>
    <property type="project" value="UniProtKB-ARBA"/>
</dbReference>
<dbReference type="GO" id="GO:0008276">
    <property type="term" value="F:protein methyltransferase activity"/>
    <property type="evidence" value="ECO:0007669"/>
    <property type="project" value="UniProtKB-ARBA"/>
</dbReference>
<dbReference type="InterPro" id="IPR002893">
    <property type="entry name" value="Znf_MYND"/>
</dbReference>
<sequence length="687" mass="76266">MVSFKELYNKFRGQLQESWLTNEVTAQFGPDATLDSMFRYLWSRQETQQVLVPPSGNPGISRKGAIESEKFRNEGNRLYRERKLEQSLLAYNYAVLTAPHPDLDSTEPPAPIHEGLALGMANRSAVLYEMGQFEAALADVERALTFGYPRTKRHKLHERRAKCLHALGRPQEAKTVLEDTINSLSTLSLDEKETKVIKTSLTKLQSKCDSASSAESTAQLYEKIFYRGPPHPPPMSSPRHDLPCMSAAIGIQYSPIRGRHLVAEREIQPGEVLVVEEALAATVKLDGTLRTHCSHCLRRSPMPLPCPSCSLVVFCSEHCRHQSLLRSHGAECGVLSALVALQLDPAPTLALRVLSATTLSALRKTVASIQQESVGTRPVLQVSSDYRALYHLQGHATARTESQLQEIAAVACVITHVLFECCPAFLKDENGQATVVTEEDVMLVGGQLMRLILGLECNTHVTKEFEVVSQESVERKNRKRGREVGWSVYSALSLINHSCVPNALSTSHGSIKFLYSVSVIPRGAEVTDSYGERYVSHDRISRREGLQHHYFFCCGCAACQANWPLFHELPRKPSLRCPSCCQALLGFTCKICDLACTSMATTNTGVRLYDAPTIQIQLNKAWPLYVKAAMKVNLGKVDSDVIKVVVDMLLLLDKYTVQPNQAYVTVQETLMVCYDLLGSVTLMPHNL</sequence>
<dbReference type="SUPFAM" id="SSF82199">
    <property type="entry name" value="SET domain"/>
    <property type="match status" value="1"/>
</dbReference>
<proteinExistence type="predicted"/>
<evidence type="ECO:0000256" key="8">
    <source>
        <dbReference type="ARBA" id="ARBA00022771"/>
    </source>
</evidence>
<dbReference type="InterPro" id="IPR052097">
    <property type="entry name" value="SET-MYND_domain_protein"/>
</dbReference>
<dbReference type="SUPFAM" id="SSF144232">
    <property type="entry name" value="HIT/MYND zinc finger-like"/>
    <property type="match status" value="1"/>
</dbReference>
<dbReference type="Gene3D" id="1.10.220.160">
    <property type="match status" value="1"/>
</dbReference>
<dbReference type="GO" id="GO:0008270">
    <property type="term" value="F:zinc ion binding"/>
    <property type="evidence" value="ECO:0007669"/>
    <property type="project" value="UniProtKB-KW"/>
</dbReference>
<dbReference type="Gene3D" id="2.170.270.10">
    <property type="entry name" value="SET domain"/>
    <property type="match status" value="1"/>
</dbReference>
<dbReference type="InterPro" id="IPR011990">
    <property type="entry name" value="TPR-like_helical_dom_sf"/>
</dbReference>
<dbReference type="GO" id="GO:0008170">
    <property type="term" value="F:N-methyltransferase activity"/>
    <property type="evidence" value="ECO:0007669"/>
    <property type="project" value="UniProtKB-ARBA"/>
</dbReference>
<name>A0AAE1NU91_9EUCA</name>
<dbReference type="Gene3D" id="1.25.40.10">
    <property type="entry name" value="Tetratricopeptide repeat domain"/>
    <property type="match status" value="1"/>
</dbReference>
<evidence type="ECO:0000259" key="15">
    <source>
        <dbReference type="PROSITE" id="PS50280"/>
    </source>
</evidence>
<dbReference type="Pfam" id="PF00856">
    <property type="entry name" value="SET"/>
    <property type="match status" value="1"/>
</dbReference>
<evidence type="ECO:0000256" key="12">
    <source>
        <dbReference type="ARBA" id="ARBA00093423"/>
    </source>
</evidence>
<evidence type="ECO:0000256" key="14">
    <source>
        <dbReference type="ARBA" id="ARBA00093680"/>
    </source>
</evidence>
<evidence type="ECO:0000256" key="13">
    <source>
        <dbReference type="ARBA" id="ARBA00093635"/>
    </source>
</evidence>
<organism evidence="16 17">
    <name type="scientific">Petrolisthes manimaculis</name>
    <dbReference type="NCBI Taxonomy" id="1843537"/>
    <lineage>
        <taxon>Eukaryota</taxon>
        <taxon>Metazoa</taxon>
        <taxon>Ecdysozoa</taxon>
        <taxon>Arthropoda</taxon>
        <taxon>Crustacea</taxon>
        <taxon>Multicrustacea</taxon>
        <taxon>Malacostraca</taxon>
        <taxon>Eumalacostraca</taxon>
        <taxon>Eucarida</taxon>
        <taxon>Decapoda</taxon>
        <taxon>Pleocyemata</taxon>
        <taxon>Anomura</taxon>
        <taxon>Galatheoidea</taxon>
        <taxon>Porcellanidae</taxon>
        <taxon>Petrolisthes</taxon>
    </lineage>
</organism>
<dbReference type="Gene3D" id="6.10.140.2220">
    <property type="match status" value="1"/>
</dbReference>
<dbReference type="AlphaFoldDB" id="A0AAE1NU91"/>
<evidence type="ECO:0000313" key="17">
    <source>
        <dbReference type="Proteomes" id="UP001292094"/>
    </source>
</evidence>
<evidence type="ECO:0000256" key="11">
    <source>
        <dbReference type="ARBA" id="ARBA00048985"/>
    </source>
</evidence>
<dbReference type="InterPro" id="IPR046341">
    <property type="entry name" value="SET_dom_sf"/>
</dbReference>
<comment type="catalytic activity">
    <reaction evidence="11">
        <text>L-lysyl-[protein] + S-adenosyl-L-methionine = N(6)-methyl-L-lysyl-[protein] + S-adenosyl-L-homocysteine + H(+)</text>
        <dbReference type="Rhea" id="RHEA:51736"/>
        <dbReference type="Rhea" id="RHEA-COMP:9752"/>
        <dbReference type="Rhea" id="RHEA-COMP:13053"/>
        <dbReference type="ChEBI" id="CHEBI:15378"/>
        <dbReference type="ChEBI" id="CHEBI:29969"/>
        <dbReference type="ChEBI" id="CHEBI:57856"/>
        <dbReference type="ChEBI" id="CHEBI:59789"/>
        <dbReference type="ChEBI" id="CHEBI:61929"/>
    </reaction>
</comment>
<keyword evidence="17" id="KW-1185">Reference proteome</keyword>
<keyword evidence="6" id="KW-0949">S-adenosyl-L-methionine</keyword>
<feature type="domain" description="SET" evidence="15">
    <location>
        <begin position="247"/>
        <end position="531"/>
    </location>
</feature>
<dbReference type="PANTHER" id="PTHR46165">
    <property type="entry name" value="SET AND MYND DOMAIN-CONTAINING PROTEIN 4"/>
    <property type="match status" value="1"/>
</dbReference>
<comment type="caution">
    <text evidence="16">The sequence shown here is derived from an EMBL/GenBank/DDBJ whole genome shotgun (WGS) entry which is preliminary data.</text>
</comment>
<evidence type="ECO:0000256" key="10">
    <source>
        <dbReference type="ARBA" id="ARBA00023242"/>
    </source>
</evidence>
<dbReference type="GO" id="GO:0042826">
    <property type="term" value="F:histone deacetylase binding"/>
    <property type="evidence" value="ECO:0007669"/>
    <property type="project" value="TreeGrafter"/>
</dbReference>
<dbReference type="Proteomes" id="UP001292094">
    <property type="component" value="Unassembled WGS sequence"/>
</dbReference>